<dbReference type="PANTHER" id="PTHR16155">
    <property type="entry name" value="DED DOMAIN-CONTAINING PROTEIN"/>
    <property type="match status" value="1"/>
</dbReference>
<accession>A0A2T7NRA5</accession>
<sequence length="1224" mass="140413">MRPEEWKKIRSCWERLVEELDLQHEALKRYQPDLLQILQPPGRPQSKRGCWDGQASAASTAPQEFLRNLTVADLQKRLRPALEQEHLDDSVIGSILDALEKAGIDGEFVSFSHVASESTADICEYIADRVTEFAAACLNDRTNGTIYFGIGDTDCTHFGYGEVLGIVVDKKDCEDAVRLSTTRRFCPELRETALHCIKPPIIIDVTDTDHVSDDPLVVCEVDVEPTSDWVKDHAFFISSLSSSATVTSENTSEHDLLLYRLSAGIPTKQDSKQIEQFSGEKLQLTEDRRRQEKSSTSACRENLIETLQDYMCGGGDKLEGNFYRILATPSMNVSHPDFSQNFQFIFNMDWRCILDFDPVSDKDGLYSYAEKEKEQVYNKKTTKNVIQSSDDPQEERTCEQFQDLMESPHKQWILCNGCASDGEEGLQVIEWKQRRSEGYREVVRLLKKSIPKGRGVILILVTSHDDVFIEASEELLLKFKNQWLMIAESKRFADAWVEGLKKRNMNIDENRCIYKFSFFEVNKAVIQLLGSPVLSDGQCVVATTSGVQTELGNKVKQELCDLDVVSAEQCKEAESLLEELKNEYAVDHQNFRNVEIYHHPGAGGTTVAMNVLWDLKSAYKCCRVKRITKETARQIFQLYELGESQRVYRSPVLVMLDNEDEEKVGSLKKFIDEECDRRGLNTVVCVFLSCLRRMNLSEEHERTNVVLTQKLSQREVQFFLDKYETLKQKFTDSKGGTNPDSLLGLNIMKENFNEDYIERTVKMLLEEFQEGKEKTVLKYVALLNHYDLSFQGIPLSCFDPLMVHDSPKVWDVHMPAYPLLTFTYNMHLSGRTKCLRISCHLLCKYILDISLDNGQSHGDLMEEFLWGPIIQRSKRDVAYRELLRIVNEIMKKRCWADDKTRSKFSPFIQSLIAEDKYESAAKCMELVFEHTDDPMLAQQMARFFSSCNNWDNAVKWADKAIEKLPQNCYLLDTKGQISKSRLSELLKECERNRGSANPEILQEASASALQRFFSDREFIPENLKIIREHVLWLKSIQEHAIQALRSAEDGVELYSGNEYGHSAHSIFLSEDNTGWNVKVMLEDRQGKKMDLNIPVFTRENKQRMIVSFVLGFGPGGPIACDIDSSPPHQCDDQQDHYTTHPFGPRQFYPESPRSHPCDDQQDHYTTHPFGPRQFYPESPRSVEAYDIDKIMQEIWEVRAIIASRSSLTREEASLITMLVIASRV</sequence>
<dbReference type="EMBL" id="PZQS01000010">
    <property type="protein sequence ID" value="PVD23709.1"/>
    <property type="molecule type" value="Genomic_DNA"/>
</dbReference>
<evidence type="ECO:0008006" key="4">
    <source>
        <dbReference type="Google" id="ProtNLM"/>
    </source>
</evidence>
<dbReference type="GO" id="GO:0005737">
    <property type="term" value="C:cytoplasm"/>
    <property type="evidence" value="ECO:0007669"/>
    <property type="project" value="TreeGrafter"/>
</dbReference>
<dbReference type="OrthoDB" id="6127728at2759"/>
<reference evidence="2 3" key="1">
    <citation type="submission" date="2018-04" db="EMBL/GenBank/DDBJ databases">
        <title>The genome of golden apple snail Pomacea canaliculata provides insight into stress tolerance and invasive adaptation.</title>
        <authorList>
            <person name="Liu C."/>
            <person name="Liu B."/>
            <person name="Ren Y."/>
            <person name="Zhang Y."/>
            <person name="Wang H."/>
            <person name="Li S."/>
            <person name="Jiang F."/>
            <person name="Yin L."/>
            <person name="Zhang G."/>
            <person name="Qian W."/>
            <person name="Fan W."/>
        </authorList>
    </citation>
    <scope>NUCLEOTIDE SEQUENCE [LARGE SCALE GENOMIC DNA]</scope>
    <source>
        <strain evidence="2">SZHN2017</strain>
        <tissue evidence="2">Muscle</tissue>
    </source>
</reference>
<organism evidence="2 3">
    <name type="scientific">Pomacea canaliculata</name>
    <name type="common">Golden apple snail</name>
    <dbReference type="NCBI Taxonomy" id="400727"/>
    <lineage>
        <taxon>Eukaryota</taxon>
        <taxon>Metazoa</taxon>
        <taxon>Spiralia</taxon>
        <taxon>Lophotrochozoa</taxon>
        <taxon>Mollusca</taxon>
        <taxon>Gastropoda</taxon>
        <taxon>Caenogastropoda</taxon>
        <taxon>Architaenioglossa</taxon>
        <taxon>Ampullarioidea</taxon>
        <taxon>Ampullariidae</taxon>
        <taxon>Pomacea</taxon>
    </lineage>
</organism>
<gene>
    <name evidence="2" type="ORF">C0Q70_16982</name>
</gene>
<dbReference type="PANTHER" id="PTHR16155:SF19">
    <property type="entry name" value="DED DOMAIN-CONTAINING PROTEIN"/>
    <property type="match status" value="1"/>
</dbReference>
<dbReference type="AlphaFoldDB" id="A0A2T7NRA5"/>
<keyword evidence="3" id="KW-1185">Reference proteome</keyword>
<evidence type="ECO:0000256" key="1">
    <source>
        <dbReference type="SAM" id="MobiDB-lite"/>
    </source>
</evidence>
<dbReference type="STRING" id="400727.A0A2T7NRA5"/>
<protein>
    <recommendedName>
        <fullName evidence="4">Schlafen AlbA-2 domain-containing protein</fullName>
    </recommendedName>
</protein>
<evidence type="ECO:0000313" key="3">
    <source>
        <dbReference type="Proteomes" id="UP000245119"/>
    </source>
</evidence>
<name>A0A2T7NRA5_POMCA</name>
<feature type="region of interest" description="Disordered" evidence="1">
    <location>
        <begin position="1135"/>
        <end position="1177"/>
    </location>
</feature>
<dbReference type="Proteomes" id="UP000245119">
    <property type="component" value="Linkage Group LG10"/>
</dbReference>
<evidence type="ECO:0000313" key="2">
    <source>
        <dbReference type="EMBL" id="PVD23709.1"/>
    </source>
</evidence>
<comment type="caution">
    <text evidence="2">The sequence shown here is derived from an EMBL/GenBank/DDBJ whole genome shotgun (WGS) entry which is preliminary data.</text>
</comment>
<proteinExistence type="predicted"/>
<feature type="compositionally biased region" description="Basic and acidic residues" evidence="1">
    <location>
        <begin position="1152"/>
        <end position="1165"/>
    </location>
</feature>